<comment type="similarity">
    <text evidence="2">Belongs to the cytochrome ubiquinol oxidase subunit 2 family.</text>
</comment>
<evidence type="ECO:0000256" key="7">
    <source>
        <dbReference type="SAM" id="Phobius"/>
    </source>
</evidence>
<reference evidence="9" key="1">
    <citation type="journal article" date="2019" name="Int. J. Syst. Evol. Microbiol.">
        <title>The Global Catalogue of Microorganisms (GCM) 10K type strain sequencing project: providing services to taxonomists for standard genome sequencing and annotation.</title>
        <authorList>
            <consortium name="The Broad Institute Genomics Platform"/>
            <consortium name="The Broad Institute Genome Sequencing Center for Infectious Disease"/>
            <person name="Wu L."/>
            <person name="Ma J."/>
        </authorList>
    </citation>
    <scope>NUCLEOTIDE SEQUENCE [LARGE SCALE GENOMIC DNA]</scope>
    <source>
        <strain evidence="9">JCM 19134</strain>
    </source>
</reference>
<keyword evidence="4 7" id="KW-0812">Transmembrane</keyword>
<comment type="subcellular location">
    <subcellularLocation>
        <location evidence="1">Cell membrane</location>
        <topology evidence="1">Multi-pass membrane protein</topology>
    </subcellularLocation>
</comment>
<sequence>MEAYLPEIFLGLVGLAVFVYAVLDGFDLGVGILLPMHTDDLAHRDQFIASIGPFWDANETWLVLAVGLLFIAFPEAHNTVLRELYLVATLMLIGIIMRGVAFDFRAKAITTHRLAWDRVFKIGSIITALTQGYMLGRYVLGFADGLAAQLFSILSAFCVMGAYTFIGGAWLVMKTEGDIQKRSAVITRKAAWATAIGVAAVSIVNPLISAEVAERWVSFPAVILLLPIPLLVTAVFVVVDRYLVGMPHHKDFGCWIPFVGAAMIFLMAFCGLAYSYFPYIIPGQLTAAEAASAPESLMFILVGALVVVPVILLYTFFSYRVFWGKVGELKYY</sequence>
<dbReference type="InterPro" id="IPR003317">
    <property type="entry name" value="Cyt-d_oxidase_su2"/>
</dbReference>
<evidence type="ECO:0000313" key="8">
    <source>
        <dbReference type="EMBL" id="GAA4946528.1"/>
    </source>
</evidence>
<dbReference type="GO" id="GO:0016682">
    <property type="term" value="F:oxidoreductase activity, acting on diphenols and related substances as donors, oxygen as acceptor"/>
    <property type="evidence" value="ECO:0007669"/>
    <property type="project" value="TreeGrafter"/>
</dbReference>
<feature type="transmembrane region" description="Helical" evidence="7">
    <location>
        <begin position="12"/>
        <end position="35"/>
    </location>
</feature>
<dbReference type="GO" id="GO:0070069">
    <property type="term" value="C:cytochrome complex"/>
    <property type="evidence" value="ECO:0007669"/>
    <property type="project" value="TreeGrafter"/>
</dbReference>
<feature type="transmembrane region" description="Helical" evidence="7">
    <location>
        <begin position="252"/>
        <end position="277"/>
    </location>
</feature>
<dbReference type="PANTHER" id="PTHR43141:SF2">
    <property type="entry name" value="BLR3729 PROTEIN"/>
    <property type="match status" value="1"/>
</dbReference>
<evidence type="ECO:0000256" key="4">
    <source>
        <dbReference type="ARBA" id="ARBA00022692"/>
    </source>
</evidence>
<evidence type="ECO:0000313" key="9">
    <source>
        <dbReference type="Proteomes" id="UP001409585"/>
    </source>
</evidence>
<dbReference type="GO" id="GO:0009055">
    <property type="term" value="F:electron transfer activity"/>
    <property type="evidence" value="ECO:0007669"/>
    <property type="project" value="TreeGrafter"/>
</dbReference>
<feature type="transmembrane region" description="Helical" evidence="7">
    <location>
        <begin position="84"/>
        <end position="101"/>
    </location>
</feature>
<name>A0AAV3U4B0_9ALTE</name>
<organism evidence="8 9">
    <name type="scientific">Halioxenophilus aromaticivorans</name>
    <dbReference type="NCBI Taxonomy" id="1306992"/>
    <lineage>
        <taxon>Bacteria</taxon>
        <taxon>Pseudomonadati</taxon>
        <taxon>Pseudomonadota</taxon>
        <taxon>Gammaproteobacteria</taxon>
        <taxon>Alteromonadales</taxon>
        <taxon>Alteromonadaceae</taxon>
        <taxon>Halioxenophilus</taxon>
    </lineage>
</organism>
<feature type="transmembrane region" description="Helical" evidence="7">
    <location>
        <begin position="297"/>
        <end position="317"/>
    </location>
</feature>
<protein>
    <submittedName>
        <fullName evidence="8">Cytochrome d ubiquinol oxidase subunit II</fullName>
    </submittedName>
</protein>
<keyword evidence="3" id="KW-1003">Cell membrane</keyword>
<dbReference type="GO" id="GO:0019646">
    <property type="term" value="P:aerobic electron transport chain"/>
    <property type="evidence" value="ECO:0007669"/>
    <property type="project" value="TreeGrafter"/>
</dbReference>
<evidence type="ECO:0000256" key="1">
    <source>
        <dbReference type="ARBA" id="ARBA00004651"/>
    </source>
</evidence>
<feature type="transmembrane region" description="Helical" evidence="7">
    <location>
        <begin position="216"/>
        <end position="240"/>
    </location>
</feature>
<feature type="transmembrane region" description="Helical" evidence="7">
    <location>
        <begin position="146"/>
        <end position="171"/>
    </location>
</feature>
<dbReference type="EMBL" id="BAABLX010000026">
    <property type="protein sequence ID" value="GAA4946528.1"/>
    <property type="molecule type" value="Genomic_DNA"/>
</dbReference>
<dbReference type="PANTHER" id="PTHR43141">
    <property type="entry name" value="CYTOCHROME BD2 SUBUNIT II"/>
    <property type="match status" value="1"/>
</dbReference>
<feature type="transmembrane region" description="Helical" evidence="7">
    <location>
        <begin position="191"/>
        <end position="210"/>
    </location>
</feature>
<gene>
    <name evidence="8" type="ORF">GCM10025791_27380</name>
</gene>
<dbReference type="RefSeq" id="WP_345423178.1">
    <property type="nucleotide sequence ID" value="NZ_AP031496.1"/>
</dbReference>
<dbReference type="Proteomes" id="UP001409585">
    <property type="component" value="Unassembled WGS sequence"/>
</dbReference>
<feature type="transmembrane region" description="Helical" evidence="7">
    <location>
        <begin position="47"/>
        <end position="72"/>
    </location>
</feature>
<evidence type="ECO:0000256" key="2">
    <source>
        <dbReference type="ARBA" id="ARBA00007543"/>
    </source>
</evidence>
<evidence type="ECO:0000256" key="6">
    <source>
        <dbReference type="ARBA" id="ARBA00023136"/>
    </source>
</evidence>
<dbReference type="AlphaFoldDB" id="A0AAV3U4B0"/>
<evidence type="ECO:0000256" key="5">
    <source>
        <dbReference type="ARBA" id="ARBA00022989"/>
    </source>
</evidence>
<proteinExistence type="inferred from homology"/>
<dbReference type="Pfam" id="PF02322">
    <property type="entry name" value="Cyt_bd_oxida_II"/>
    <property type="match status" value="1"/>
</dbReference>
<accession>A0AAV3U4B0</accession>
<keyword evidence="9" id="KW-1185">Reference proteome</keyword>
<dbReference type="GO" id="GO:0005886">
    <property type="term" value="C:plasma membrane"/>
    <property type="evidence" value="ECO:0007669"/>
    <property type="project" value="UniProtKB-SubCell"/>
</dbReference>
<comment type="caution">
    <text evidence="8">The sequence shown here is derived from an EMBL/GenBank/DDBJ whole genome shotgun (WGS) entry which is preliminary data.</text>
</comment>
<evidence type="ECO:0000256" key="3">
    <source>
        <dbReference type="ARBA" id="ARBA00022475"/>
    </source>
</evidence>
<keyword evidence="5 7" id="KW-1133">Transmembrane helix</keyword>
<keyword evidence="6 7" id="KW-0472">Membrane</keyword>